<dbReference type="OMA" id="CSIPPNE"/>
<keyword evidence="3" id="KW-1133">Transmembrane helix</keyword>
<keyword evidence="1" id="KW-0175">Coiled coil</keyword>
<dbReference type="RefSeq" id="XP_028533400.1">
    <property type="nucleotide sequence ID" value="XM_028676963.1"/>
</dbReference>
<feature type="region of interest" description="Disordered" evidence="2">
    <location>
        <begin position="182"/>
        <end position="226"/>
    </location>
</feature>
<keyword evidence="3" id="KW-0812">Transmembrane</keyword>
<dbReference type="AlphaFoldDB" id="A0A1J1H776"/>
<feature type="transmembrane region" description="Helical" evidence="3">
    <location>
        <begin position="5"/>
        <end position="22"/>
    </location>
</feature>
<dbReference type="VEuPathDB" id="PlasmoDB:PRELSG_1005100"/>
<gene>
    <name evidence="4" type="ORF">PRELSG_1005100</name>
</gene>
<dbReference type="EMBL" id="LN835305">
    <property type="protein sequence ID" value="CRH00397.1"/>
    <property type="molecule type" value="Genomic_DNA"/>
</dbReference>
<name>A0A1J1H776_PLARL</name>
<sequence>MLRLIYIFLIDFFIGISVNYFFEFNYVKCKKNIFHIDKIFPKINNKKIKFKNQKKYFFLSKNYYTKKKYIPKSKNFKYHIGNNIIHGINNYDLLNFSHLSFFKLRKFKIYNNFENDNYSENNKEDEQEKNKDLNEKNEKWKKFLEDKRRKEILKDLENKILKHRKKEEKCNEKNDICNDKEDFYFKDDDDDENEDEEEDESEEDNNLDYFHNDNEENNKDFSSNKKDENIDKNKFFEDKKNNSSINENINNFFTSKKKNDFPLFFSLNNKSFENSNNKYFDKICSISPNELINRFFENTSERVKEAVKTTIFNIIGNIQKYTIETSILITYDKIYNFLLQIILTGYMIKNADYRLSLNESLYDQNNTINKKGEDFLNLKKSFYSLFADSDKMENETLNSNELNNNINYNNLKNKDIDIKEINEFNHNYDKNEKKTNLIGQSFAQYKEIQNDDFPIINTKNYIIFLRKKINYLENQLKILKENKTFLNDDLLSYIKSLTDVQLRSLTDNIGALVLDATKKIVELVIQGMTLNINKNLSNELIYVSGSVLTYICFWQLIIGYTLREMEIRDELSDYLKEN</sequence>
<evidence type="ECO:0000256" key="3">
    <source>
        <dbReference type="SAM" id="Phobius"/>
    </source>
</evidence>
<dbReference type="KEGG" id="prel:PRELSG_1005100"/>
<dbReference type="OrthoDB" id="4115at2759"/>
<keyword evidence="5" id="KW-1185">Reference proteome</keyword>
<evidence type="ECO:0000313" key="4">
    <source>
        <dbReference type="EMBL" id="CRH00397.1"/>
    </source>
</evidence>
<keyword evidence="3" id="KW-0472">Membrane</keyword>
<proteinExistence type="predicted"/>
<accession>A0A1J1H776</accession>
<reference evidence="4 5" key="1">
    <citation type="submission" date="2015-04" db="EMBL/GenBank/DDBJ databases">
        <authorList>
            <consortium name="Pathogen Informatics"/>
        </authorList>
    </citation>
    <scope>NUCLEOTIDE SEQUENCE [LARGE SCALE GENOMIC DNA]</scope>
    <source>
        <strain evidence="4 5">SGS1</strain>
    </source>
</reference>
<feature type="compositionally biased region" description="Basic and acidic residues" evidence="2">
    <location>
        <begin position="210"/>
        <end position="226"/>
    </location>
</feature>
<dbReference type="Proteomes" id="UP000220158">
    <property type="component" value="Chromosome 10"/>
</dbReference>
<evidence type="ECO:0000256" key="2">
    <source>
        <dbReference type="SAM" id="MobiDB-lite"/>
    </source>
</evidence>
<evidence type="ECO:0000313" key="5">
    <source>
        <dbReference type="Proteomes" id="UP000220158"/>
    </source>
</evidence>
<protein>
    <submittedName>
        <fullName evidence="4">Uncharacterized protein</fullName>
    </submittedName>
</protein>
<evidence type="ECO:0000256" key="1">
    <source>
        <dbReference type="SAM" id="Coils"/>
    </source>
</evidence>
<dbReference type="GeneID" id="39736517"/>
<feature type="coiled-coil region" evidence="1">
    <location>
        <begin position="115"/>
        <end position="173"/>
    </location>
</feature>
<organism evidence="4 5">
    <name type="scientific">Plasmodium relictum</name>
    <dbReference type="NCBI Taxonomy" id="85471"/>
    <lineage>
        <taxon>Eukaryota</taxon>
        <taxon>Sar</taxon>
        <taxon>Alveolata</taxon>
        <taxon>Apicomplexa</taxon>
        <taxon>Aconoidasida</taxon>
        <taxon>Haemosporida</taxon>
        <taxon>Plasmodiidae</taxon>
        <taxon>Plasmodium</taxon>
        <taxon>Plasmodium (Haemamoeba)</taxon>
    </lineage>
</organism>
<dbReference type="PANTHER" id="PTHR33598">
    <property type="entry name" value="OS02G0833400 PROTEIN"/>
    <property type="match status" value="1"/>
</dbReference>
<dbReference type="InterPro" id="IPR008479">
    <property type="entry name" value="DUF760"/>
</dbReference>
<feature type="transmembrane region" description="Helical" evidence="3">
    <location>
        <begin position="540"/>
        <end position="562"/>
    </location>
</feature>
<dbReference type="PANTHER" id="PTHR33598:SF4">
    <property type="entry name" value="OS02G0833400 PROTEIN"/>
    <property type="match status" value="1"/>
</dbReference>
<dbReference type="Pfam" id="PF05542">
    <property type="entry name" value="DUF760"/>
    <property type="match status" value="2"/>
</dbReference>
<feature type="compositionally biased region" description="Acidic residues" evidence="2">
    <location>
        <begin position="187"/>
        <end position="206"/>
    </location>
</feature>
<feature type="coiled-coil region" evidence="1">
    <location>
        <begin position="462"/>
        <end position="489"/>
    </location>
</feature>